<keyword evidence="1" id="KW-0812">Transmembrane</keyword>
<organism evidence="2 3">
    <name type="scientific">Aerophototrophica crusticola</name>
    <dbReference type="NCBI Taxonomy" id="1709002"/>
    <lineage>
        <taxon>Bacteria</taxon>
        <taxon>Pseudomonadati</taxon>
        <taxon>Pseudomonadota</taxon>
        <taxon>Alphaproteobacteria</taxon>
        <taxon>Rhodospirillales</taxon>
        <taxon>Rhodospirillaceae</taxon>
        <taxon>Aerophototrophica</taxon>
    </lineage>
</organism>
<dbReference type="KEGG" id="acru:HHL28_07610"/>
<dbReference type="AlphaFoldDB" id="A0A858R6A7"/>
<gene>
    <name evidence="2" type="ORF">HHL28_07610</name>
</gene>
<keyword evidence="3" id="KW-1185">Reference proteome</keyword>
<protein>
    <submittedName>
        <fullName evidence="2">Uncharacterized protein</fullName>
    </submittedName>
</protein>
<keyword evidence="1" id="KW-0472">Membrane</keyword>
<reference evidence="2" key="1">
    <citation type="submission" date="2020-04" db="EMBL/GenBank/DDBJ databases">
        <title>A desert anoxygenic phototrophic bacterium fixes CO2 using RubisCO under aerobic conditions.</title>
        <authorList>
            <person name="Tang K."/>
        </authorList>
    </citation>
    <scope>NUCLEOTIDE SEQUENCE [LARGE SCALE GENOMIC DNA]</scope>
    <source>
        <strain evidence="2">MIMtkB3</strain>
    </source>
</reference>
<keyword evidence="1" id="KW-1133">Transmembrane helix</keyword>
<evidence type="ECO:0000313" key="2">
    <source>
        <dbReference type="EMBL" id="QJE72970.1"/>
    </source>
</evidence>
<feature type="transmembrane region" description="Helical" evidence="1">
    <location>
        <begin position="55"/>
        <end position="79"/>
    </location>
</feature>
<sequence>MRLVEGVRALAKVLVVAGGTVLLVALPWAHGMNPDRGFILSLLRAPFGPPDGAPWFFFPQLWTAAVPAMALGVLLLWLLPRRGS</sequence>
<dbReference type="Proteomes" id="UP000501891">
    <property type="component" value="Chromosome"/>
</dbReference>
<dbReference type="EMBL" id="CP051775">
    <property type="protein sequence ID" value="QJE72970.1"/>
    <property type="molecule type" value="Genomic_DNA"/>
</dbReference>
<name>A0A858R6A7_9PROT</name>
<accession>A0A858R6A7</accession>
<proteinExistence type="predicted"/>
<evidence type="ECO:0000313" key="3">
    <source>
        <dbReference type="Proteomes" id="UP000501891"/>
    </source>
</evidence>
<evidence type="ECO:0000256" key="1">
    <source>
        <dbReference type="SAM" id="Phobius"/>
    </source>
</evidence>